<name>A0A0K2UII5_LEPSM</name>
<proteinExistence type="predicted"/>
<protein>
    <submittedName>
        <fullName evidence="1">Uncharacterized protein</fullName>
    </submittedName>
</protein>
<sequence>MLKNLSSDHTELLVRHKRGVQPGVVLMKHESSSILVSFCIQPSANGSKRSIDVHLLGDAMTTNMTVYLDIFCDLLTFRQQACVVHHLPILHQYGIVLTTVVQH</sequence>
<dbReference type="AlphaFoldDB" id="A0A0K2UII5"/>
<accession>A0A0K2UII5</accession>
<organism evidence="1">
    <name type="scientific">Lepeophtheirus salmonis</name>
    <name type="common">Salmon louse</name>
    <name type="synonym">Caligus salmonis</name>
    <dbReference type="NCBI Taxonomy" id="72036"/>
    <lineage>
        <taxon>Eukaryota</taxon>
        <taxon>Metazoa</taxon>
        <taxon>Ecdysozoa</taxon>
        <taxon>Arthropoda</taxon>
        <taxon>Crustacea</taxon>
        <taxon>Multicrustacea</taxon>
        <taxon>Hexanauplia</taxon>
        <taxon>Copepoda</taxon>
        <taxon>Siphonostomatoida</taxon>
        <taxon>Caligidae</taxon>
        <taxon>Lepeophtheirus</taxon>
    </lineage>
</organism>
<dbReference type="EMBL" id="HACA01020753">
    <property type="protein sequence ID" value="CDW38114.1"/>
    <property type="molecule type" value="Transcribed_RNA"/>
</dbReference>
<reference evidence="1" key="1">
    <citation type="submission" date="2014-05" db="EMBL/GenBank/DDBJ databases">
        <authorList>
            <person name="Chronopoulou M."/>
        </authorList>
    </citation>
    <scope>NUCLEOTIDE SEQUENCE</scope>
    <source>
        <tissue evidence="1">Whole organism</tissue>
    </source>
</reference>
<evidence type="ECO:0000313" key="1">
    <source>
        <dbReference type="EMBL" id="CDW38114.1"/>
    </source>
</evidence>